<dbReference type="RefSeq" id="WP_147460163.1">
    <property type="nucleotide sequence ID" value="NZ_RCDD01000005.1"/>
</dbReference>
<gene>
    <name evidence="1" type="ORF">CLV68_5204</name>
</gene>
<dbReference type="AlphaFoldDB" id="A0A421AY98"/>
<dbReference type="OrthoDB" id="3672045at2"/>
<evidence type="ECO:0000313" key="2">
    <source>
        <dbReference type="Proteomes" id="UP000282454"/>
    </source>
</evidence>
<keyword evidence="2" id="KW-1185">Reference proteome</keyword>
<dbReference type="EMBL" id="RCDD01000005">
    <property type="protein sequence ID" value="RLK54816.1"/>
    <property type="molecule type" value="Genomic_DNA"/>
</dbReference>
<evidence type="ECO:0000313" key="1">
    <source>
        <dbReference type="EMBL" id="RLK54816.1"/>
    </source>
</evidence>
<dbReference type="Proteomes" id="UP000282454">
    <property type="component" value="Unassembled WGS sequence"/>
</dbReference>
<protein>
    <submittedName>
        <fullName evidence="1">Uncharacterized protein</fullName>
    </submittedName>
</protein>
<accession>A0A421AY98</accession>
<name>A0A421AY98_9PSEU</name>
<comment type="caution">
    <text evidence="1">The sequence shown here is derived from an EMBL/GenBank/DDBJ whole genome shotgun (WGS) entry which is preliminary data.</text>
</comment>
<organism evidence="1 2">
    <name type="scientific">Actinokineospora cianjurensis</name>
    <dbReference type="NCBI Taxonomy" id="585224"/>
    <lineage>
        <taxon>Bacteria</taxon>
        <taxon>Bacillati</taxon>
        <taxon>Actinomycetota</taxon>
        <taxon>Actinomycetes</taxon>
        <taxon>Pseudonocardiales</taxon>
        <taxon>Pseudonocardiaceae</taxon>
        <taxon>Actinokineospora</taxon>
    </lineage>
</organism>
<sequence length="247" mass="27124">MPVTPSPDDLANRITALERQVDELARGTLSNAVISSGGIQIRDLGGIQLTDQDGQTVFFVGGLGGRMARPDLTPQPITAISDDRGKWRITVLDDNPAAKGYRQYVAIWDYSGNIILGDDVDSGSGLARPYIPHTVTRARYYDWPGSTSGDWEAVETARFNRQHPYLDARILCTTDNPDTLGEVRLREEPSGVTFATEPVAFQQELKSWRVPAPGVFNETRGVHLEVRRTAGTGNVRATFAYVYGVQS</sequence>
<reference evidence="1 2" key="1">
    <citation type="submission" date="2018-10" db="EMBL/GenBank/DDBJ databases">
        <title>Genomic Encyclopedia of Archaeal and Bacterial Type Strains, Phase II (KMG-II): from individual species to whole genera.</title>
        <authorList>
            <person name="Goeker M."/>
        </authorList>
    </citation>
    <scope>NUCLEOTIDE SEQUENCE [LARGE SCALE GENOMIC DNA]</scope>
    <source>
        <strain evidence="1 2">DSM 45657</strain>
    </source>
</reference>
<proteinExistence type="predicted"/>